<gene>
    <name evidence="8" type="ORF">FEZ33_06575</name>
</gene>
<comment type="subcellular location">
    <subcellularLocation>
        <location evidence="1">Cell envelope</location>
    </subcellularLocation>
</comment>
<proteinExistence type="inferred from homology"/>
<dbReference type="Gene3D" id="3.40.190.10">
    <property type="entry name" value="Periplasmic binding protein-like II"/>
    <property type="match status" value="1"/>
</dbReference>
<dbReference type="GO" id="GO:1904680">
    <property type="term" value="F:peptide transmembrane transporter activity"/>
    <property type="evidence" value="ECO:0007669"/>
    <property type="project" value="TreeGrafter"/>
</dbReference>
<dbReference type="GO" id="GO:0030313">
    <property type="term" value="C:cell envelope"/>
    <property type="evidence" value="ECO:0007669"/>
    <property type="project" value="UniProtKB-SubCell"/>
</dbReference>
<dbReference type="SUPFAM" id="SSF53850">
    <property type="entry name" value="Periplasmic binding protein-like II"/>
    <property type="match status" value="1"/>
</dbReference>
<keyword evidence="5" id="KW-0571">Peptide transport</keyword>
<accession>A0A5R9E012</accession>
<dbReference type="GO" id="GO:0043190">
    <property type="term" value="C:ATP-binding cassette (ABC) transporter complex"/>
    <property type="evidence" value="ECO:0007669"/>
    <property type="project" value="InterPro"/>
</dbReference>
<feature type="chain" id="PRO_5039670973" evidence="6">
    <location>
        <begin position="25"/>
        <end position="536"/>
    </location>
</feature>
<dbReference type="InterPro" id="IPR030678">
    <property type="entry name" value="Peptide/Ni-bd"/>
</dbReference>
<feature type="signal peptide" evidence="6">
    <location>
        <begin position="1"/>
        <end position="24"/>
    </location>
</feature>
<sequence>MKRKIAYGVSLLVLIGLVFSVATSTETTATESEQILNLATANEPVVDPGLATDKNSVALIANIFDGLTRPTIEGDVEQGVAQSWDVSQDQLTYTFHLRESNWSDGTPLTASDFEYGWKRVLNPELASPGAGELYIIEGAEAYHQGEGAVEEVQVVAVDNLTLEVTLTETMPQFLELTGRLPELYPIPEQIVSQHPEWAQNASELFINNGPFMLSEWNHQSDYTIEKNPNYWDSDTVRLDKVYVQVVESMATANTMYLNGDLDYLGMPFHTISPEMIDIHKESGDLNMSDMAAFYNYAMNTNDPHLSNVNIRKALALAVDRQGLIANVTKANQTAALRIVGPTATNATQDVAYIEDADYDQARNHLEKGLEELGLSEPSELQLSMSTNVSEEHSAVAQFVQAGWKEELGINVEIETTEFQVHLSNMSELNYQLGRRGEGYEYSDIASFLEQYYSTNNGRNHTGWEDENYQQLVEKARVETDLEKREDLLLEAEALFVDAMPIVPLYFYTNAFVVGGNVHNMEMDTIGVIQLKDVYVE</sequence>
<dbReference type="GO" id="GO:0015833">
    <property type="term" value="P:peptide transport"/>
    <property type="evidence" value="ECO:0007669"/>
    <property type="project" value="UniProtKB-KW"/>
</dbReference>
<dbReference type="Proteomes" id="UP000306420">
    <property type="component" value="Unassembled WGS sequence"/>
</dbReference>
<dbReference type="CDD" id="cd08504">
    <property type="entry name" value="PBP2_OppA"/>
    <property type="match status" value="1"/>
</dbReference>
<dbReference type="PANTHER" id="PTHR30290:SF79">
    <property type="entry name" value="DIPEPTIDE-BINDING PROTEIN DPPE"/>
    <property type="match status" value="1"/>
</dbReference>
<evidence type="ECO:0000256" key="4">
    <source>
        <dbReference type="ARBA" id="ARBA00022729"/>
    </source>
</evidence>
<dbReference type="GO" id="GO:0042597">
    <property type="term" value="C:periplasmic space"/>
    <property type="evidence" value="ECO:0007669"/>
    <property type="project" value="UniProtKB-ARBA"/>
</dbReference>
<evidence type="ECO:0000313" key="8">
    <source>
        <dbReference type="EMBL" id="TLQ41203.1"/>
    </source>
</evidence>
<organism evidence="8 9">
    <name type="scientific">Ruoffia tabacinasalis</name>
    <dbReference type="NCBI Taxonomy" id="87458"/>
    <lineage>
        <taxon>Bacteria</taxon>
        <taxon>Bacillati</taxon>
        <taxon>Bacillota</taxon>
        <taxon>Bacilli</taxon>
        <taxon>Lactobacillales</taxon>
        <taxon>Aerococcaceae</taxon>
        <taxon>Ruoffia</taxon>
    </lineage>
</organism>
<dbReference type="AlphaFoldDB" id="A0A5R9E012"/>
<reference evidence="8 9" key="1">
    <citation type="submission" date="2019-05" db="EMBL/GenBank/DDBJ databases">
        <title>The metagenome of a microbial culture collection derived from dairy environment covers the genomic content of the human microbiome.</title>
        <authorList>
            <person name="Roder T."/>
            <person name="Wuthrich D."/>
            <person name="Sattari Z."/>
            <person name="Von Ah U."/>
            <person name="Bar C."/>
            <person name="Ronchi F."/>
            <person name="Macpherson A.J."/>
            <person name="Ganal-Vonarburg S.C."/>
            <person name="Bruggmann R."/>
            <person name="Vergeres G."/>
        </authorList>
    </citation>
    <scope>NUCLEOTIDE SEQUENCE [LARGE SCALE GENOMIC DNA]</scope>
    <source>
        <strain evidence="8 9">FAM 24227</strain>
    </source>
</reference>
<name>A0A5R9E012_9LACT</name>
<dbReference type="Gene3D" id="3.10.105.10">
    <property type="entry name" value="Dipeptide-binding Protein, Domain 3"/>
    <property type="match status" value="1"/>
</dbReference>
<comment type="similarity">
    <text evidence="2">Belongs to the bacterial solute-binding protein 5 family.</text>
</comment>
<evidence type="ECO:0000256" key="2">
    <source>
        <dbReference type="ARBA" id="ARBA00005695"/>
    </source>
</evidence>
<evidence type="ECO:0000313" key="9">
    <source>
        <dbReference type="Proteomes" id="UP000306420"/>
    </source>
</evidence>
<dbReference type="OrthoDB" id="9801912at2"/>
<evidence type="ECO:0000256" key="1">
    <source>
        <dbReference type="ARBA" id="ARBA00004196"/>
    </source>
</evidence>
<keyword evidence="5" id="KW-0653">Protein transport</keyword>
<evidence type="ECO:0000259" key="7">
    <source>
        <dbReference type="Pfam" id="PF00496"/>
    </source>
</evidence>
<dbReference type="RefSeq" id="WP_138404606.1">
    <property type="nucleotide sequence ID" value="NZ_VBSP01000019.1"/>
</dbReference>
<evidence type="ECO:0000256" key="3">
    <source>
        <dbReference type="ARBA" id="ARBA00022448"/>
    </source>
</evidence>
<dbReference type="InterPro" id="IPR000914">
    <property type="entry name" value="SBP_5_dom"/>
</dbReference>
<dbReference type="PANTHER" id="PTHR30290">
    <property type="entry name" value="PERIPLASMIC BINDING COMPONENT OF ABC TRANSPORTER"/>
    <property type="match status" value="1"/>
</dbReference>
<evidence type="ECO:0000256" key="5">
    <source>
        <dbReference type="ARBA" id="ARBA00022856"/>
    </source>
</evidence>
<dbReference type="FunFam" id="3.90.76.10:FF:000001">
    <property type="entry name" value="Oligopeptide ABC transporter substrate-binding protein"/>
    <property type="match status" value="1"/>
</dbReference>
<keyword evidence="4 6" id="KW-0732">Signal</keyword>
<feature type="domain" description="Solute-binding protein family 5" evidence="7">
    <location>
        <begin position="76"/>
        <end position="457"/>
    </location>
</feature>
<evidence type="ECO:0000256" key="6">
    <source>
        <dbReference type="SAM" id="SignalP"/>
    </source>
</evidence>
<dbReference type="Pfam" id="PF00496">
    <property type="entry name" value="SBP_bac_5"/>
    <property type="match status" value="1"/>
</dbReference>
<protein>
    <submittedName>
        <fullName evidence="8">Peptide ABC transporter substrate-binding protein</fullName>
    </submittedName>
</protein>
<dbReference type="PIRSF" id="PIRSF002741">
    <property type="entry name" value="MppA"/>
    <property type="match status" value="1"/>
</dbReference>
<comment type="caution">
    <text evidence="8">The sequence shown here is derived from an EMBL/GenBank/DDBJ whole genome shotgun (WGS) entry which is preliminary data.</text>
</comment>
<dbReference type="EMBL" id="VBSP01000019">
    <property type="protein sequence ID" value="TLQ41203.1"/>
    <property type="molecule type" value="Genomic_DNA"/>
</dbReference>
<dbReference type="InterPro" id="IPR039424">
    <property type="entry name" value="SBP_5"/>
</dbReference>
<dbReference type="Gene3D" id="3.90.76.10">
    <property type="entry name" value="Dipeptide-binding Protein, Domain 1"/>
    <property type="match status" value="1"/>
</dbReference>
<keyword evidence="3" id="KW-0813">Transport</keyword>